<gene>
    <name evidence="2" type="ORF">CFBP5477_020175</name>
</gene>
<proteinExistence type="predicted"/>
<evidence type="ECO:0000313" key="3">
    <source>
        <dbReference type="Proteomes" id="UP000298664"/>
    </source>
</evidence>
<feature type="region of interest" description="Disordered" evidence="1">
    <location>
        <begin position="26"/>
        <end position="45"/>
    </location>
</feature>
<evidence type="ECO:0000256" key="1">
    <source>
        <dbReference type="SAM" id="MobiDB-lite"/>
    </source>
</evidence>
<accession>A0AAF0HF79</accession>
<name>A0AAF0HF79_9HYPH</name>
<dbReference type="AlphaFoldDB" id="A0AAF0HF79"/>
<evidence type="ECO:0000313" key="2">
    <source>
        <dbReference type="EMBL" id="WHA43545.1"/>
    </source>
</evidence>
<reference evidence="2" key="1">
    <citation type="submission" date="2023-05" db="EMBL/GenBank/DDBJ databases">
        <title>Complete genome sequence of Agrobacterium larrymoorei CFBP5477.</title>
        <authorList>
            <person name="Yen H.-C."/>
            <person name="Chou L."/>
            <person name="Lin Y.-C."/>
            <person name="Lai E.-M."/>
            <person name="Kuo C.-H."/>
        </authorList>
    </citation>
    <scope>NUCLEOTIDE SEQUENCE</scope>
    <source>
        <strain evidence="2">CFBP5477</strain>
    </source>
</reference>
<sequence length="63" mass="7299">MPTGFNLFSFDAFSMFKNKKHEIDFASSGPLPQPAEYDEEGTERDREREADIAFWGLAYYPVM</sequence>
<dbReference type="EMBL" id="CP124734">
    <property type="protein sequence ID" value="WHA43545.1"/>
    <property type="molecule type" value="Genomic_DNA"/>
</dbReference>
<organism evidence="2 3">
    <name type="scientific">Agrobacterium larrymoorei</name>
    <dbReference type="NCBI Taxonomy" id="160699"/>
    <lineage>
        <taxon>Bacteria</taxon>
        <taxon>Pseudomonadati</taxon>
        <taxon>Pseudomonadota</taxon>
        <taxon>Alphaproteobacteria</taxon>
        <taxon>Hyphomicrobiales</taxon>
        <taxon>Rhizobiaceae</taxon>
        <taxon>Rhizobium/Agrobacterium group</taxon>
        <taxon>Agrobacterium</taxon>
    </lineage>
</organism>
<protein>
    <submittedName>
        <fullName evidence="2">Uncharacterized protein</fullName>
    </submittedName>
</protein>
<dbReference type="RefSeq" id="WP_170980298.1">
    <property type="nucleotide sequence ID" value="NZ_CP124734.1"/>
</dbReference>
<dbReference type="Proteomes" id="UP000298664">
    <property type="component" value="Chromosome Linear"/>
</dbReference>